<name>A0A918UNG3_9BACT</name>
<evidence type="ECO:0000313" key="3">
    <source>
        <dbReference type="EMBL" id="GGZ22859.1"/>
    </source>
</evidence>
<gene>
    <name evidence="3" type="ORF">GCM10007049_14620</name>
</gene>
<sequence length="142" mass="15759">MSESNITDKQILDHLNSKKEDLNQELKKIEVAIAALNGLSSPKAGRAGTTKSIGSKSKGAAKKLPAKEAFDKNDKVDYKIAYALTQLKEANKVEIIEEILKQEPEMDQKRAEGNVAVRLSFLVKNDMIQASRSGRSYIYSLY</sequence>
<dbReference type="RefSeq" id="WP_018471973.1">
    <property type="nucleotide sequence ID" value="NZ_BMWX01000002.1"/>
</dbReference>
<dbReference type="EMBL" id="BMWX01000002">
    <property type="protein sequence ID" value="GGZ22859.1"/>
    <property type="molecule type" value="Genomic_DNA"/>
</dbReference>
<evidence type="ECO:0000256" key="1">
    <source>
        <dbReference type="SAM" id="Coils"/>
    </source>
</evidence>
<dbReference type="Proteomes" id="UP000619457">
    <property type="component" value="Unassembled WGS sequence"/>
</dbReference>
<evidence type="ECO:0000313" key="4">
    <source>
        <dbReference type="Proteomes" id="UP000619457"/>
    </source>
</evidence>
<organism evidence="3 4">
    <name type="scientific">Echinicola pacifica</name>
    <dbReference type="NCBI Taxonomy" id="346377"/>
    <lineage>
        <taxon>Bacteria</taxon>
        <taxon>Pseudomonadati</taxon>
        <taxon>Bacteroidota</taxon>
        <taxon>Cytophagia</taxon>
        <taxon>Cytophagales</taxon>
        <taxon>Cyclobacteriaceae</taxon>
        <taxon>Echinicola</taxon>
    </lineage>
</organism>
<reference evidence="3" key="1">
    <citation type="journal article" date="2014" name="Int. J. Syst. Evol. Microbiol.">
        <title>Complete genome sequence of Corynebacterium casei LMG S-19264T (=DSM 44701T), isolated from a smear-ripened cheese.</title>
        <authorList>
            <consortium name="US DOE Joint Genome Institute (JGI-PGF)"/>
            <person name="Walter F."/>
            <person name="Albersmeier A."/>
            <person name="Kalinowski J."/>
            <person name="Ruckert C."/>
        </authorList>
    </citation>
    <scope>NUCLEOTIDE SEQUENCE</scope>
    <source>
        <strain evidence="3">KCTC 12368</strain>
    </source>
</reference>
<protein>
    <submittedName>
        <fullName evidence="3">Uncharacterized protein</fullName>
    </submittedName>
</protein>
<feature type="coiled-coil region" evidence="1">
    <location>
        <begin position="12"/>
        <end position="39"/>
    </location>
</feature>
<evidence type="ECO:0000256" key="2">
    <source>
        <dbReference type="SAM" id="MobiDB-lite"/>
    </source>
</evidence>
<dbReference type="AlphaFoldDB" id="A0A918UNG3"/>
<reference evidence="3" key="2">
    <citation type="submission" date="2020-09" db="EMBL/GenBank/DDBJ databases">
        <authorList>
            <person name="Sun Q."/>
            <person name="Kim S."/>
        </authorList>
    </citation>
    <scope>NUCLEOTIDE SEQUENCE</scope>
    <source>
        <strain evidence="3">KCTC 12368</strain>
    </source>
</reference>
<proteinExistence type="predicted"/>
<accession>A0A918UNG3</accession>
<feature type="region of interest" description="Disordered" evidence="2">
    <location>
        <begin position="40"/>
        <end position="64"/>
    </location>
</feature>
<feature type="compositionally biased region" description="Low complexity" evidence="2">
    <location>
        <begin position="47"/>
        <end position="58"/>
    </location>
</feature>
<comment type="caution">
    <text evidence="3">The sequence shown here is derived from an EMBL/GenBank/DDBJ whole genome shotgun (WGS) entry which is preliminary data.</text>
</comment>
<keyword evidence="4" id="KW-1185">Reference proteome</keyword>
<keyword evidence="1" id="KW-0175">Coiled coil</keyword>